<dbReference type="PANTHER" id="PTHR47235">
    <property type="entry name" value="BLR6548 PROTEIN"/>
    <property type="match status" value="1"/>
</dbReference>
<reference evidence="6" key="1">
    <citation type="journal article" date="2019" name="Int. J. Syst. Evol. Microbiol.">
        <title>The Global Catalogue of Microorganisms (GCM) 10K type strain sequencing project: providing services to taxonomists for standard genome sequencing and annotation.</title>
        <authorList>
            <consortium name="The Broad Institute Genomics Platform"/>
            <consortium name="The Broad Institute Genome Sequencing Center for Infectious Disease"/>
            <person name="Wu L."/>
            <person name="Ma J."/>
        </authorList>
    </citation>
    <scope>NUCLEOTIDE SEQUENCE [LARGE SCALE GENOMIC DNA]</scope>
    <source>
        <strain evidence="6">CCUG 39402</strain>
    </source>
</reference>
<comment type="similarity">
    <text evidence="1">Belongs to the leucine-binding protein family.</text>
</comment>
<feature type="chain" id="PRO_5046242854" evidence="3">
    <location>
        <begin position="32"/>
        <end position="380"/>
    </location>
</feature>
<dbReference type="InterPro" id="IPR028082">
    <property type="entry name" value="Peripla_BP_I"/>
</dbReference>
<evidence type="ECO:0000313" key="6">
    <source>
        <dbReference type="Proteomes" id="UP001596270"/>
    </source>
</evidence>
<dbReference type="Gene3D" id="3.40.50.2300">
    <property type="match status" value="2"/>
</dbReference>
<dbReference type="SUPFAM" id="SSF53822">
    <property type="entry name" value="Periplasmic binding protein-like I"/>
    <property type="match status" value="1"/>
</dbReference>
<keyword evidence="6" id="KW-1185">Reference proteome</keyword>
<evidence type="ECO:0000259" key="4">
    <source>
        <dbReference type="Pfam" id="PF13458"/>
    </source>
</evidence>
<dbReference type="Pfam" id="PF13458">
    <property type="entry name" value="Peripla_BP_6"/>
    <property type="match status" value="1"/>
</dbReference>
<evidence type="ECO:0000256" key="2">
    <source>
        <dbReference type="ARBA" id="ARBA00022729"/>
    </source>
</evidence>
<dbReference type="InterPro" id="IPR006311">
    <property type="entry name" value="TAT_signal"/>
</dbReference>
<dbReference type="InterPro" id="IPR028081">
    <property type="entry name" value="Leu-bd"/>
</dbReference>
<organism evidence="5 6">
    <name type="scientific">Polaromonas aquatica</name>
    <dbReference type="NCBI Taxonomy" id="332657"/>
    <lineage>
        <taxon>Bacteria</taxon>
        <taxon>Pseudomonadati</taxon>
        <taxon>Pseudomonadota</taxon>
        <taxon>Betaproteobacteria</taxon>
        <taxon>Burkholderiales</taxon>
        <taxon>Comamonadaceae</taxon>
        <taxon>Polaromonas</taxon>
    </lineage>
</organism>
<dbReference type="EMBL" id="JBHSRS010000084">
    <property type="protein sequence ID" value="MFC6284734.1"/>
    <property type="molecule type" value="Genomic_DNA"/>
</dbReference>
<sequence length="380" mass="39233">MTTSINGSLLRRDFMALGGVTAAAMAMPVLAQPRTLRIGSTFDDSGAEKANGNGNFRGASAYFNAINKTGGIGGAKVELVMADDQFKPDIAKKNALAFQGDPSILAMLNPLGTRQTAAIMETVQDMAIVGPNTGTAGLHKSSPPNVFWIRASYDAEVEKLIRTAVTLGMTKIGIVYPKDPLGASVLAGFQKAMADVKLEPVILATTPGTASTEVEPAAQAIAKVQPQMVVMVLGGIAPLFLKALRAAGGTSTIYGLSISASPANITAMGDSGRGLGFAMVVPSPFATKNELVRRYQLDMAASGWSDYSTPTLEGYANARVLAEGLRRAGAKVTRASLITALDSITGFNLGGMTISFGNGNRNGGNFVDVGVLGAGGRLVS</sequence>
<dbReference type="CDD" id="cd06326">
    <property type="entry name" value="PBP1_ABC_ligand_binding-like"/>
    <property type="match status" value="1"/>
</dbReference>
<protein>
    <submittedName>
        <fullName evidence="5">ABC transporter substrate-binding protein</fullName>
    </submittedName>
</protein>
<accession>A0ABW1U509</accession>
<evidence type="ECO:0000313" key="5">
    <source>
        <dbReference type="EMBL" id="MFC6284734.1"/>
    </source>
</evidence>
<evidence type="ECO:0000256" key="3">
    <source>
        <dbReference type="SAM" id="SignalP"/>
    </source>
</evidence>
<keyword evidence="2 3" id="KW-0732">Signal</keyword>
<dbReference type="PANTHER" id="PTHR47235:SF1">
    <property type="entry name" value="BLR6548 PROTEIN"/>
    <property type="match status" value="1"/>
</dbReference>
<name>A0ABW1U509_9BURK</name>
<feature type="signal peptide" evidence="3">
    <location>
        <begin position="1"/>
        <end position="31"/>
    </location>
</feature>
<dbReference type="Proteomes" id="UP001596270">
    <property type="component" value="Unassembled WGS sequence"/>
</dbReference>
<dbReference type="PROSITE" id="PS51318">
    <property type="entry name" value="TAT"/>
    <property type="match status" value="1"/>
</dbReference>
<gene>
    <name evidence="5" type="ORF">ACFQND_26205</name>
</gene>
<evidence type="ECO:0000256" key="1">
    <source>
        <dbReference type="ARBA" id="ARBA00010062"/>
    </source>
</evidence>
<feature type="domain" description="Leucine-binding protein" evidence="4">
    <location>
        <begin position="35"/>
        <end position="357"/>
    </location>
</feature>
<dbReference type="RefSeq" id="WP_371434989.1">
    <property type="nucleotide sequence ID" value="NZ_JBHSRS010000084.1"/>
</dbReference>
<comment type="caution">
    <text evidence="5">The sequence shown here is derived from an EMBL/GenBank/DDBJ whole genome shotgun (WGS) entry which is preliminary data.</text>
</comment>
<proteinExistence type="inferred from homology"/>